<dbReference type="RefSeq" id="XP_060329834.1">
    <property type="nucleotide sequence ID" value="XM_060469682.1"/>
</dbReference>
<name>A0AA39KAD4_ARMTA</name>
<gene>
    <name evidence="3" type="ORF">EV420DRAFT_1480591</name>
</gene>
<accession>A0AA39KAD4</accession>
<feature type="transmembrane region" description="Helical" evidence="1">
    <location>
        <begin position="86"/>
        <end position="103"/>
    </location>
</feature>
<feature type="transmembrane region" description="Helical" evidence="1">
    <location>
        <begin position="20"/>
        <end position="41"/>
    </location>
</feature>
<keyword evidence="4" id="KW-1185">Reference proteome</keyword>
<evidence type="ECO:0000256" key="1">
    <source>
        <dbReference type="SAM" id="Phobius"/>
    </source>
</evidence>
<dbReference type="InterPro" id="IPR045339">
    <property type="entry name" value="DUF6534"/>
</dbReference>
<sequence>MTSQSSTSILSLGEMLGPLLIGAIIAAILFGITNLQAVNYYQRYPHDWVLDTFHVALSIHALYFYLVTMFGDLIGGLESDLWSMKLQLSLNNFLVFYVQWLYAIRLWKRLYFCIVALDIAITYSATVGRHFHKVLPWFVFLAVAMSLGDKIVLIVLCICLILVSFRQYHMFGVWNYTKSLIHFPRQTDWTITPMMCYYLHKSRKDAMFSTCVIFLYIVWPESLIFVGIHFVLSKLYINSLLAMLNSRSVHHSTSRSTERGVNSFPAVLPITHHSSESNETHIFQNVGVPLQHIGSFNDKLNPSKGALDSQV</sequence>
<dbReference type="Pfam" id="PF20152">
    <property type="entry name" value="DUF6534"/>
    <property type="match status" value="1"/>
</dbReference>
<organism evidence="3 4">
    <name type="scientific">Armillaria tabescens</name>
    <name type="common">Ringless honey mushroom</name>
    <name type="synonym">Agaricus tabescens</name>
    <dbReference type="NCBI Taxonomy" id="1929756"/>
    <lineage>
        <taxon>Eukaryota</taxon>
        <taxon>Fungi</taxon>
        <taxon>Dikarya</taxon>
        <taxon>Basidiomycota</taxon>
        <taxon>Agaricomycotina</taxon>
        <taxon>Agaricomycetes</taxon>
        <taxon>Agaricomycetidae</taxon>
        <taxon>Agaricales</taxon>
        <taxon>Marasmiineae</taxon>
        <taxon>Physalacriaceae</taxon>
        <taxon>Desarmillaria</taxon>
    </lineage>
</organism>
<dbReference type="EMBL" id="JAUEPS010000021">
    <property type="protein sequence ID" value="KAK0457522.1"/>
    <property type="molecule type" value="Genomic_DNA"/>
</dbReference>
<keyword evidence="1" id="KW-0472">Membrane</keyword>
<keyword evidence="1" id="KW-0812">Transmembrane</keyword>
<dbReference type="PANTHER" id="PTHR40465:SF1">
    <property type="entry name" value="DUF6534 DOMAIN-CONTAINING PROTEIN"/>
    <property type="match status" value="1"/>
</dbReference>
<reference evidence="3" key="1">
    <citation type="submission" date="2023-06" db="EMBL/GenBank/DDBJ databases">
        <authorList>
            <consortium name="Lawrence Berkeley National Laboratory"/>
            <person name="Ahrendt S."/>
            <person name="Sahu N."/>
            <person name="Indic B."/>
            <person name="Wong-Bajracharya J."/>
            <person name="Merenyi Z."/>
            <person name="Ke H.-M."/>
            <person name="Monk M."/>
            <person name="Kocsube S."/>
            <person name="Drula E."/>
            <person name="Lipzen A."/>
            <person name="Balint B."/>
            <person name="Henrissat B."/>
            <person name="Andreopoulos B."/>
            <person name="Martin F.M."/>
            <person name="Harder C.B."/>
            <person name="Rigling D."/>
            <person name="Ford K.L."/>
            <person name="Foster G.D."/>
            <person name="Pangilinan J."/>
            <person name="Papanicolaou A."/>
            <person name="Barry K."/>
            <person name="LaButti K."/>
            <person name="Viragh M."/>
            <person name="Koriabine M."/>
            <person name="Yan M."/>
            <person name="Riley R."/>
            <person name="Champramary S."/>
            <person name="Plett K.L."/>
            <person name="Tsai I.J."/>
            <person name="Slot J."/>
            <person name="Sipos G."/>
            <person name="Plett J."/>
            <person name="Nagy L.G."/>
            <person name="Grigoriev I.V."/>
        </authorList>
    </citation>
    <scope>NUCLEOTIDE SEQUENCE</scope>
    <source>
        <strain evidence="3">CCBAS 213</strain>
    </source>
</reference>
<dbReference type="Proteomes" id="UP001175211">
    <property type="component" value="Unassembled WGS sequence"/>
</dbReference>
<feature type="transmembrane region" description="Helical" evidence="1">
    <location>
        <begin position="110"/>
        <end position="131"/>
    </location>
</feature>
<feature type="domain" description="DUF6534" evidence="2">
    <location>
        <begin position="187"/>
        <end position="248"/>
    </location>
</feature>
<evidence type="ECO:0000313" key="4">
    <source>
        <dbReference type="Proteomes" id="UP001175211"/>
    </source>
</evidence>
<keyword evidence="1" id="KW-1133">Transmembrane helix</keyword>
<dbReference type="GeneID" id="85353230"/>
<feature type="transmembrane region" description="Helical" evidence="1">
    <location>
        <begin position="207"/>
        <end position="232"/>
    </location>
</feature>
<dbReference type="AlphaFoldDB" id="A0AA39KAD4"/>
<dbReference type="PANTHER" id="PTHR40465">
    <property type="entry name" value="CHROMOSOME 1, WHOLE GENOME SHOTGUN SEQUENCE"/>
    <property type="match status" value="1"/>
</dbReference>
<evidence type="ECO:0000313" key="3">
    <source>
        <dbReference type="EMBL" id="KAK0457522.1"/>
    </source>
</evidence>
<protein>
    <recommendedName>
        <fullName evidence="2">DUF6534 domain-containing protein</fullName>
    </recommendedName>
</protein>
<evidence type="ECO:0000259" key="2">
    <source>
        <dbReference type="Pfam" id="PF20152"/>
    </source>
</evidence>
<feature type="transmembrane region" description="Helical" evidence="1">
    <location>
        <begin position="137"/>
        <end position="163"/>
    </location>
</feature>
<comment type="caution">
    <text evidence="3">The sequence shown here is derived from an EMBL/GenBank/DDBJ whole genome shotgun (WGS) entry which is preliminary data.</text>
</comment>
<proteinExistence type="predicted"/>
<feature type="transmembrane region" description="Helical" evidence="1">
    <location>
        <begin position="48"/>
        <end position="66"/>
    </location>
</feature>